<proteinExistence type="predicted"/>
<dbReference type="PANTHER" id="PTHR47893:SF1">
    <property type="entry name" value="REGULATORY PROTEIN PCHR"/>
    <property type="match status" value="1"/>
</dbReference>
<keyword evidence="6" id="KW-1185">Reference proteome</keyword>
<accession>A0A285X5J0</accession>
<dbReference type="PROSITE" id="PS01124">
    <property type="entry name" value="HTH_ARAC_FAMILY_2"/>
    <property type="match status" value="1"/>
</dbReference>
<organism evidence="5 6">
    <name type="scientific">Salinimicrobium sediminis</name>
    <dbReference type="NCBI Taxonomy" id="1343891"/>
    <lineage>
        <taxon>Bacteria</taxon>
        <taxon>Pseudomonadati</taxon>
        <taxon>Bacteroidota</taxon>
        <taxon>Flavobacteriia</taxon>
        <taxon>Flavobacteriales</taxon>
        <taxon>Flavobacteriaceae</taxon>
        <taxon>Salinimicrobium</taxon>
    </lineage>
</organism>
<dbReference type="InterPro" id="IPR020449">
    <property type="entry name" value="Tscrpt_reg_AraC-type_HTH"/>
</dbReference>
<evidence type="ECO:0000256" key="1">
    <source>
        <dbReference type="ARBA" id="ARBA00023015"/>
    </source>
</evidence>
<sequence length="346" mass="40000">MHRFNIDLQDVNDFIPKLAAQFKIGYRCKLSEYTLFIPNSLGKGKITAINFYNGLGLYTFQCTFKEEVEMELRNVVINPVRLVHCLNGKVINSHTGLGEEIEIGNHEHYFIAPKSGESHVMTFPANTEVELCYIEIDRIKFKKSLPFKLSEVEPLFYTLFGDVNALQGKYHSGKFSLKVSDIIREVFNCEETGFPRINFLRAKSLEILSYMLSRYRKEKDGDVYQNLSRRDYKAVDRVSEHINQNLKNLETNPQLARMAGMNLNKLQRAFQTIYGQTLNEFIRDGRLSRALSLLSEGEKTISEIVEEIGLNSRSYFSKIFKNKYGVLPREIQKHESSMFLQEGETI</sequence>
<evidence type="ECO:0000256" key="3">
    <source>
        <dbReference type="ARBA" id="ARBA00023163"/>
    </source>
</evidence>
<dbReference type="InterPro" id="IPR053142">
    <property type="entry name" value="PchR_regulatory_protein"/>
</dbReference>
<evidence type="ECO:0000256" key="2">
    <source>
        <dbReference type="ARBA" id="ARBA00023125"/>
    </source>
</evidence>
<dbReference type="Proteomes" id="UP000219193">
    <property type="component" value="Unassembled WGS sequence"/>
</dbReference>
<keyword evidence="2 5" id="KW-0238">DNA-binding</keyword>
<dbReference type="InterPro" id="IPR009057">
    <property type="entry name" value="Homeodomain-like_sf"/>
</dbReference>
<name>A0A285X5J0_9FLAO</name>
<evidence type="ECO:0000313" key="6">
    <source>
        <dbReference type="Proteomes" id="UP000219193"/>
    </source>
</evidence>
<dbReference type="AlphaFoldDB" id="A0A285X5J0"/>
<keyword evidence="1" id="KW-0805">Transcription regulation</keyword>
<dbReference type="InterPro" id="IPR018060">
    <property type="entry name" value="HTH_AraC"/>
</dbReference>
<reference evidence="6" key="1">
    <citation type="submission" date="2017-09" db="EMBL/GenBank/DDBJ databases">
        <authorList>
            <person name="Varghese N."/>
            <person name="Submissions S."/>
        </authorList>
    </citation>
    <scope>NUCLEOTIDE SEQUENCE [LARGE SCALE GENOMIC DNA]</scope>
    <source>
        <strain evidence="6">CGMCC 1.12641</strain>
    </source>
</reference>
<protein>
    <submittedName>
        <fullName evidence="5">AraC-type DNA-binding protein</fullName>
    </submittedName>
</protein>
<dbReference type="Gene3D" id="1.10.10.60">
    <property type="entry name" value="Homeodomain-like"/>
    <property type="match status" value="1"/>
</dbReference>
<feature type="domain" description="HTH araC/xylS-type" evidence="4">
    <location>
        <begin position="236"/>
        <end position="334"/>
    </location>
</feature>
<keyword evidence="3" id="KW-0804">Transcription</keyword>
<gene>
    <name evidence="5" type="ORF">SAMN06296241_2160</name>
</gene>
<dbReference type="EMBL" id="OCMF01000002">
    <property type="protein sequence ID" value="SOC80607.1"/>
    <property type="molecule type" value="Genomic_DNA"/>
</dbReference>
<dbReference type="GO" id="GO:0043565">
    <property type="term" value="F:sequence-specific DNA binding"/>
    <property type="evidence" value="ECO:0007669"/>
    <property type="project" value="InterPro"/>
</dbReference>
<evidence type="ECO:0000313" key="5">
    <source>
        <dbReference type="EMBL" id="SOC80607.1"/>
    </source>
</evidence>
<dbReference type="SMART" id="SM00342">
    <property type="entry name" value="HTH_ARAC"/>
    <property type="match status" value="1"/>
</dbReference>
<dbReference type="SUPFAM" id="SSF46689">
    <property type="entry name" value="Homeodomain-like"/>
    <property type="match status" value="1"/>
</dbReference>
<evidence type="ECO:0000259" key="4">
    <source>
        <dbReference type="PROSITE" id="PS01124"/>
    </source>
</evidence>
<dbReference type="GO" id="GO:0003700">
    <property type="term" value="F:DNA-binding transcription factor activity"/>
    <property type="evidence" value="ECO:0007669"/>
    <property type="project" value="InterPro"/>
</dbReference>
<dbReference type="Pfam" id="PF12833">
    <property type="entry name" value="HTH_18"/>
    <property type="match status" value="1"/>
</dbReference>
<dbReference type="PRINTS" id="PR00032">
    <property type="entry name" value="HTHARAC"/>
</dbReference>
<dbReference type="PANTHER" id="PTHR47893">
    <property type="entry name" value="REGULATORY PROTEIN PCHR"/>
    <property type="match status" value="1"/>
</dbReference>